<evidence type="ECO:0000256" key="6">
    <source>
        <dbReference type="ARBA" id="ARBA00022898"/>
    </source>
</evidence>
<comment type="catalytic activity">
    <reaction evidence="9">
        <text>(sulfur carrier)-H + L-cysteine = (sulfur carrier)-SH + L-alanine</text>
        <dbReference type="Rhea" id="RHEA:43892"/>
        <dbReference type="Rhea" id="RHEA-COMP:14737"/>
        <dbReference type="Rhea" id="RHEA-COMP:14739"/>
        <dbReference type="ChEBI" id="CHEBI:29917"/>
        <dbReference type="ChEBI" id="CHEBI:35235"/>
        <dbReference type="ChEBI" id="CHEBI:57972"/>
        <dbReference type="ChEBI" id="CHEBI:64428"/>
        <dbReference type="EC" id="2.8.1.7"/>
    </reaction>
</comment>
<name>A0A226H9U7_9FLAO</name>
<comment type="cofactor">
    <cofactor evidence="1 10">
        <name>pyridoxal 5'-phosphate</name>
        <dbReference type="ChEBI" id="CHEBI:597326"/>
    </cofactor>
</comment>
<keyword evidence="8" id="KW-0411">Iron-sulfur</keyword>
<dbReference type="EMBL" id="MUGW01000025">
    <property type="protein sequence ID" value="OXA90456.1"/>
    <property type="molecule type" value="Genomic_DNA"/>
</dbReference>
<protein>
    <recommendedName>
        <fullName evidence="3">cysteine desulfurase</fullName>
        <ecNumber evidence="3">2.8.1.7</ecNumber>
    </recommendedName>
</protein>
<dbReference type="InterPro" id="IPR016454">
    <property type="entry name" value="Cysteine_dSase"/>
</dbReference>
<evidence type="ECO:0000256" key="4">
    <source>
        <dbReference type="ARBA" id="ARBA00022679"/>
    </source>
</evidence>
<dbReference type="EC" id="2.8.1.7" evidence="3"/>
<reference evidence="13 14" key="1">
    <citation type="submission" date="2016-11" db="EMBL/GenBank/DDBJ databases">
        <title>Whole genomes of Flavobacteriaceae.</title>
        <authorList>
            <person name="Stine C."/>
            <person name="Li C."/>
            <person name="Tadesse D."/>
        </authorList>
    </citation>
    <scope>NUCLEOTIDE SEQUENCE [LARGE SCALE GENOMIC DNA]</scope>
    <source>
        <strain evidence="13 14">DSM 18292</strain>
    </source>
</reference>
<evidence type="ECO:0000256" key="8">
    <source>
        <dbReference type="ARBA" id="ARBA00023014"/>
    </source>
</evidence>
<feature type="coiled-coil region" evidence="11">
    <location>
        <begin position="252"/>
        <end position="279"/>
    </location>
</feature>
<evidence type="ECO:0000256" key="5">
    <source>
        <dbReference type="ARBA" id="ARBA00022723"/>
    </source>
</evidence>
<dbReference type="Proteomes" id="UP000198345">
    <property type="component" value="Unassembled WGS sequence"/>
</dbReference>
<evidence type="ECO:0000259" key="12">
    <source>
        <dbReference type="Pfam" id="PF00266"/>
    </source>
</evidence>
<comment type="similarity">
    <text evidence="2">Belongs to the class-V pyridoxal-phosphate-dependent aminotransferase family. NifS/IscS subfamily.</text>
</comment>
<dbReference type="PIRSF" id="PIRSF005572">
    <property type="entry name" value="NifS"/>
    <property type="match status" value="1"/>
</dbReference>
<evidence type="ECO:0000313" key="14">
    <source>
        <dbReference type="Proteomes" id="UP000198345"/>
    </source>
</evidence>
<dbReference type="SUPFAM" id="SSF53383">
    <property type="entry name" value="PLP-dependent transferases"/>
    <property type="match status" value="1"/>
</dbReference>
<sequence length="376" mass="40633">MSHQDHIYLDNNATTPLDKRVLDAMLPYLTDSYANAGSSHLAGLTVNESIQEAAWQTANLIGANEDEIIFTSGATEAINLAIKGLSDSPKKHIVTIATEHKAVLETCRYMETIGFAVSYLSVSSEGLLDLNLLEETITDNTLIVIAMFSNNEIGVIQDIAAISQMANNKNALFMCDATQAVGKIAIDVKKLRIDLLPISAHKFYGPKGIGALYVSAKAKIKLQPQIHGGGQQRKLRSGTLNVPAIIGLGKACEIALNELKKDEERIKKLRDHLEKSLLKIEGSFVNGNTLNRIYNTSNICFPGVNSERLIIALKNISVSSGSSCSAATSTPSHVLKALGLSDENALSSIRFSLGRFTTLAEIEEAIVRVTSLIEQL</sequence>
<dbReference type="AlphaFoldDB" id="A0A226H9U7"/>
<keyword evidence="7" id="KW-0408">Iron</keyword>
<feature type="domain" description="Aminotransferase class V" evidence="12">
    <location>
        <begin position="7"/>
        <end position="363"/>
    </location>
</feature>
<dbReference type="InterPro" id="IPR015421">
    <property type="entry name" value="PyrdxlP-dep_Trfase_major"/>
</dbReference>
<proteinExistence type="inferred from homology"/>
<evidence type="ECO:0000256" key="7">
    <source>
        <dbReference type="ARBA" id="ARBA00023004"/>
    </source>
</evidence>
<keyword evidence="11" id="KW-0175">Coiled coil</keyword>
<keyword evidence="5" id="KW-0479">Metal-binding</keyword>
<dbReference type="RefSeq" id="WP_089050246.1">
    <property type="nucleotide sequence ID" value="NZ_FXTV01000009.1"/>
</dbReference>
<dbReference type="Gene3D" id="3.40.640.10">
    <property type="entry name" value="Type I PLP-dependent aspartate aminotransferase-like (Major domain)"/>
    <property type="match status" value="1"/>
</dbReference>
<keyword evidence="14" id="KW-1185">Reference proteome</keyword>
<dbReference type="InterPro" id="IPR015422">
    <property type="entry name" value="PyrdxlP-dep_Trfase_small"/>
</dbReference>
<dbReference type="GO" id="GO:0046872">
    <property type="term" value="F:metal ion binding"/>
    <property type="evidence" value="ECO:0007669"/>
    <property type="project" value="UniProtKB-KW"/>
</dbReference>
<dbReference type="PROSITE" id="PS00595">
    <property type="entry name" value="AA_TRANSFER_CLASS_5"/>
    <property type="match status" value="1"/>
</dbReference>
<evidence type="ECO:0000313" key="13">
    <source>
        <dbReference type="EMBL" id="OXA90456.1"/>
    </source>
</evidence>
<dbReference type="Gene3D" id="3.90.1150.10">
    <property type="entry name" value="Aspartate Aminotransferase, domain 1"/>
    <property type="match status" value="1"/>
</dbReference>
<dbReference type="PANTHER" id="PTHR11601:SF34">
    <property type="entry name" value="CYSTEINE DESULFURASE"/>
    <property type="match status" value="1"/>
</dbReference>
<gene>
    <name evidence="13" type="ORF">B0A66_12880</name>
</gene>
<dbReference type="GO" id="GO:0051536">
    <property type="term" value="F:iron-sulfur cluster binding"/>
    <property type="evidence" value="ECO:0007669"/>
    <property type="project" value="UniProtKB-KW"/>
</dbReference>
<keyword evidence="4" id="KW-0808">Transferase</keyword>
<dbReference type="InterPro" id="IPR000192">
    <property type="entry name" value="Aminotrans_V_dom"/>
</dbReference>
<evidence type="ECO:0000256" key="3">
    <source>
        <dbReference type="ARBA" id="ARBA00012239"/>
    </source>
</evidence>
<evidence type="ECO:0000256" key="11">
    <source>
        <dbReference type="SAM" id="Coils"/>
    </source>
</evidence>
<accession>A0A226H9U7</accession>
<dbReference type="InterPro" id="IPR015424">
    <property type="entry name" value="PyrdxlP-dep_Trfase"/>
</dbReference>
<evidence type="ECO:0000256" key="9">
    <source>
        <dbReference type="ARBA" id="ARBA00050776"/>
    </source>
</evidence>
<keyword evidence="6" id="KW-0663">Pyridoxal phosphate</keyword>
<dbReference type="InterPro" id="IPR020578">
    <property type="entry name" value="Aminotrans_V_PyrdxlP_BS"/>
</dbReference>
<dbReference type="PANTHER" id="PTHR11601">
    <property type="entry name" value="CYSTEINE DESULFURYLASE FAMILY MEMBER"/>
    <property type="match status" value="1"/>
</dbReference>
<organism evidence="13 14">
    <name type="scientific">Flavobacterium hercynium</name>
    <dbReference type="NCBI Taxonomy" id="387094"/>
    <lineage>
        <taxon>Bacteria</taxon>
        <taxon>Pseudomonadati</taxon>
        <taxon>Bacteroidota</taxon>
        <taxon>Flavobacteriia</taxon>
        <taxon>Flavobacteriales</taxon>
        <taxon>Flavobacteriaceae</taxon>
        <taxon>Flavobacterium</taxon>
    </lineage>
</organism>
<evidence type="ECO:0000256" key="10">
    <source>
        <dbReference type="RuleBase" id="RU004504"/>
    </source>
</evidence>
<evidence type="ECO:0000256" key="2">
    <source>
        <dbReference type="ARBA" id="ARBA00006490"/>
    </source>
</evidence>
<dbReference type="OrthoDB" id="9808002at2"/>
<comment type="caution">
    <text evidence="13">The sequence shown here is derived from an EMBL/GenBank/DDBJ whole genome shotgun (WGS) entry which is preliminary data.</text>
</comment>
<dbReference type="Pfam" id="PF00266">
    <property type="entry name" value="Aminotran_5"/>
    <property type="match status" value="1"/>
</dbReference>
<evidence type="ECO:0000256" key="1">
    <source>
        <dbReference type="ARBA" id="ARBA00001933"/>
    </source>
</evidence>
<dbReference type="GO" id="GO:0031071">
    <property type="term" value="F:cysteine desulfurase activity"/>
    <property type="evidence" value="ECO:0007669"/>
    <property type="project" value="UniProtKB-EC"/>
</dbReference>